<keyword evidence="3" id="KW-1185">Reference proteome</keyword>
<dbReference type="PROSITE" id="PS51819">
    <property type="entry name" value="VOC"/>
    <property type="match status" value="2"/>
</dbReference>
<evidence type="ECO:0000313" key="2">
    <source>
        <dbReference type="EMBL" id="TGN75918.1"/>
    </source>
</evidence>
<evidence type="ECO:0000259" key="1">
    <source>
        <dbReference type="PROSITE" id="PS51819"/>
    </source>
</evidence>
<dbReference type="EMBL" id="SRRT01000005">
    <property type="protein sequence ID" value="TGN75918.1"/>
    <property type="molecule type" value="Genomic_DNA"/>
</dbReference>
<feature type="domain" description="VOC" evidence="1">
    <location>
        <begin position="115"/>
        <end position="233"/>
    </location>
</feature>
<gene>
    <name evidence="2" type="ORF">E5083_19680</name>
</gene>
<evidence type="ECO:0000313" key="3">
    <source>
        <dbReference type="Proteomes" id="UP000298159"/>
    </source>
</evidence>
<dbReference type="InterPro" id="IPR004360">
    <property type="entry name" value="Glyas_Fos-R_dOase_dom"/>
</dbReference>
<proteinExistence type="predicted"/>
<comment type="caution">
    <text evidence="2">The sequence shown here is derived from an EMBL/GenBank/DDBJ whole genome shotgun (WGS) entry which is preliminary data.</text>
</comment>
<organism evidence="2 3">
    <name type="scientific">Streptomyces bauhiniae</name>
    <dbReference type="NCBI Taxonomy" id="2340725"/>
    <lineage>
        <taxon>Bacteria</taxon>
        <taxon>Bacillati</taxon>
        <taxon>Actinomycetota</taxon>
        <taxon>Actinomycetes</taxon>
        <taxon>Kitasatosporales</taxon>
        <taxon>Streptomycetaceae</taxon>
        <taxon>Streptomyces</taxon>
    </lineage>
</organism>
<dbReference type="AlphaFoldDB" id="A0A4Z1D270"/>
<dbReference type="Proteomes" id="UP000298159">
    <property type="component" value="Unassembled WGS sequence"/>
</dbReference>
<sequence>MELAPRREDGTVLLRMDDAAWRLALHPGEKDDVAYIGWNVPDEQSARVMAKRLADHGVEVTDGTPELAGERAVENLLWFTDPFGLRHELSWGRDHRPATFRPGRPLSGFRTGEQGMGHVVLLVPDLARADAFFSGVLGFKLSDRIVIDGKLQIRFYHVNGRHHTLAIGEVPGVTGLQHLMLEVDSIDDVGNALDLCERNDVPLALTLGRHVNDLMTSFYLHTPAAFQIEYGWGGIAVDDLTWESRTFDRFSIWGHHQPESSKALPPALITRIEQA</sequence>
<feature type="domain" description="VOC" evidence="1">
    <location>
        <begin position="1"/>
        <end position="92"/>
    </location>
</feature>
<reference evidence="2 3" key="1">
    <citation type="submission" date="2019-04" db="EMBL/GenBank/DDBJ databases">
        <title>Streptomyces sp. nov. Bv016 isolated from bark of Buahinia variegata.</title>
        <authorList>
            <person name="Kanchanasin P."/>
            <person name="Tanasupawat S."/>
            <person name="Yuki M."/>
            <person name="Kudo T."/>
        </authorList>
    </citation>
    <scope>NUCLEOTIDE SEQUENCE [LARGE SCALE GENOMIC DNA]</scope>
    <source>
        <strain evidence="2 3">Bv016</strain>
    </source>
</reference>
<dbReference type="InterPro" id="IPR029068">
    <property type="entry name" value="Glyas_Bleomycin-R_OHBP_Dase"/>
</dbReference>
<dbReference type="Pfam" id="PF00903">
    <property type="entry name" value="Glyoxalase"/>
    <property type="match status" value="1"/>
</dbReference>
<name>A0A4Z1D270_9ACTN</name>
<dbReference type="Gene3D" id="3.10.180.10">
    <property type="entry name" value="2,3-Dihydroxybiphenyl 1,2-Dioxygenase, domain 1"/>
    <property type="match status" value="2"/>
</dbReference>
<dbReference type="InterPro" id="IPR037523">
    <property type="entry name" value="VOC_core"/>
</dbReference>
<dbReference type="SUPFAM" id="SSF54593">
    <property type="entry name" value="Glyoxalase/Bleomycin resistance protein/Dihydroxybiphenyl dioxygenase"/>
    <property type="match status" value="1"/>
</dbReference>
<accession>A0A4Z1D270</accession>
<dbReference type="CDD" id="cd07237">
    <property type="entry name" value="BphC1-RGP6_C_like"/>
    <property type="match status" value="1"/>
</dbReference>
<protein>
    <submittedName>
        <fullName evidence="2">Glyoxalase</fullName>
    </submittedName>
</protein>
<dbReference type="CDD" id="cd07252">
    <property type="entry name" value="BphC1-RGP6_N_like"/>
    <property type="match status" value="1"/>
</dbReference>